<comment type="subcellular location">
    <subcellularLocation>
        <location evidence="1">Membrane</location>
        <topology evidence="1">Multi-pass membrane protein</topology>
    </subcellularLocation>
</comment>
<feature type="transmembrane region" description="Helical" evidence="8">
    <location>
        <begin position="197"/>
        <end position="217"/>
    </location>
</feature>
<feature type="transmembrane region" description="Helical" evidence="8">
    <location>
        <begin position="314"/>
        <end position="331"/>
    </location>
</feature>
<evidence type="ECO:0008006" key="11">
    <source>
        <dbReference type="Google" id="ProtNLM"/>
    </source>
</evidence>
<dbReference type="Proteomes" id="UP000179540">
    <property type="component" value="Unassembled WGS sequence"/>
</dbReference>
<comment type="similarity">
    <text evidence="7">Belongs to the MptA/B family.</text>
</comment>
<evidence type="ECO:0000256" key="6">
    <source>
        <dbReference type="ARBA" id="ARBA00023136"/>
    </source>
</evidence>
<evidence type="ECO:0000313" key="9">
    <source>
        <dbReference type="EMBL" id="OIJ35684.1"/>
    </source>
</evidence>
<keyword evidence="4 8" id="KW-0812">Transmembrane</keyword>
<dbReference type="EMBL" id="MODZ01000007">
    <property type="protein sequence ID" value="OIJ35684.1"/>
    <property type="molecule type" value="Genomic_DNA"/>
</dbReference>
<evidence type="ECO:0000256" key="5">
    <source>
        <dbReference type="ARBA" id="ARBA00022989"/>
    </source>
</evidence>
<evidence type="ECO:0000313" key="10">
    <source>
        <dbReference type="Proteomes" id="UP000179540"/>
    </source>
</evidence>
<dbReference type="Pfam" id="PF26314">
    <property type="entry name" value="MptA_B_family"/>
    <property type="match status" value="1"/>
</dbReference>
<reference evidence="9 10" key="1">
    <citation type="submission" date="2016-10" db="EMBL/GenBank/DDBJ databases">
        <title>Draft genome sequence of strain LCT isolated from the Shenzhou X spacecraft of China.</title>
        <authorList>
            <person name="Huang B."/>
        </authorList>
    </citation>
    <scope>NUCLEOTIDE SEQUENCE [LARGE SCALE GENOMIC DNA]</scope>
    <source>
        <strain evidence="9 10">LCT-H5</strain>
    </source>
</reference>
<keyword evidence="3" id="KW-0808">Transferase</keyword>
<feature type="transmembrane region" description="Helical" evidence="8">
    <location>
        <begin position="110"/>
        <end position="129"/>
    </location>
</feature>
<sequence length="516" mass="57147">MTDPGEHVSHSVASAARTRTEPRFVQRSPMRTIVIGTIGSLLMMVGSFGIGWLAPISRLRQDPVIIALRYTDGAVVACIVMTALGAMALTREWLRLSQKIAHWGRPAKKWVTLAILCWVTPMLFSFPLFSRDVYSYYAQGRVYESGLNPYESGVSSVNNFFQSGADPLWSQSPPPYGAVFLWIEGLVVRVAGTSPDVAFYLFRLVALIGVALIAIFLPKLARMHGINPVRACWLCLANPMFLVHFVISAHNDALMIGLMMAGVWVSARWRTTAGGIGGITLVTLAIAVKPIAVVILPFIGLLWAGRGASWPRRILFWVLTLAVCLAQLWIMGRMNGFGFDWINGLKTTGGVWIWYAPIGALSFLGKVLVDSWGGPGGDVQAAIQKIGQLLGMLGAGIMALIGRDQTIIRRLTLALAFVVMFNPMIQAWYVVWLIPFFAATGIRADWHVDFYFLTTLFFMLWAVSDQLDVFPYLDLDLNMGRLVAIVVALVYAVYLMFLDPSTRRVFRRRHRGTAVV</sequence>
<comment type="caution">
    <text evidence="9">The sequence shown here is derived from an EMBL/GenBank/DDBJ whole genome shotgun (WGS) entry which is preliminary data.</text>
</comment>
<feature type="transmembrane region" description="Helical" evidence="8">
    <location>
        <begin position="479"/>
        <end position="497"/>
    </location>
</feature>
<evidence type="ECO:0000256" key="7">
    <source>
        <dbReference type="ARBA" id="ARBA00043987"/>
    </source>
</evidence>
<evidence type="ECO:0000256" key="3">
    <source>
        <dbReference type="ARBA" id="ARBA00022679"/>
    </source>
</evidence>
<dbReference type="InterPro" id="IPR049829">
    <property type="entry name" value="MptA/B-like"/>
</dbReference>
<feature type="transmembrane region" description="Helical" evidence="8">
    <location>
        <begin position="33"/>
        <end position="54"/>
    </location>
</feature>
<feature type="transmembrane region" description="Helical" evidence="8">
    <location>
        <begin position="381"/>
        <end position="401"/>
    </location>
</feature>
<feature type="transmembrane region" description="Helical" evidence="8">
    <location>
        <begin position="253"/>
        <end position="269"/>
    </location>
</feature>
<feature type="transmembrane region" description="Helical" evidence="8">
    <location>
        <begin position="66"/>
        <end position="89"/>
    </location>
</feature>
<protein>
    <recommendedName>
        <fullName evidence="11">Carotene biosynthesis associated membrane protein</fullName>
    </recommendedName>
</protein>
<keyword evidence="6 8" id="KW-0472">Membrane</keyword>
<proteinExistence type="inferred from homology"/>
<feature type="transmembrane region" description="Helical" evidence="8">
    <location>
        <begin position="352"/>
        <end position="369"/>
    </location>
</feature>
<name>A0A1S2MZ96_9MICC</name>
<keyword evidence="5 8" id="KW-1133">Transmembrane helix</keyword>
<feature type="transmembrane region" description="Helical" evidence="8">
    <location>
        <begin position="450"/>
        <end position="467"/>
    </location>
</feature>
<organism evidence="9 10">
    <name type="scientific">Rothia kristinae</name>
    <dbReference type="NCBI Taxonomy" id="37923"/>
    <lineage>
        <taxon>Bacteria</taxon>
        <taxon>Bacillati</taxon>
        <taxon>Actinomycetota</taxon>
        <taxon>Actinomycetes</taxon>
        <taxon>Micrococcales</taxon>
        <taxon>Micrococcaceae</taxon>
        <taxon>Rothia</taxon>
    </lineage>
</organism>
<gene>
    <name evidence="9" type="ORF">BK826_06495</name>
</gene>
<evidence type="ECO:0000256" key="4">
    <source>
        <dbReference type="ARBA" id="ARBA00022692"/>
    </source>
</evidence>
<evidence type="ECO:0000256" key="8">
    <source>
        <dbReference type="SAM" id="Phobius"/>
    </source>
</evidence>
<accession>A0A1S2MZ96</accession>
<dbReference type="GO" id="GO:0016020">
    <property type="term" value="C:membrane"/>
    <property type="evidence" value="ECO:0007669"/>
    <property type="project" value="UniProtKB-SubCell"/>
</dbReference>
<evidence type="ECO:0000256" key="2">
    <source>
        <dbReference type="ARBA" id="ARBA00022676"/>
    </source>
</evidence>
<keyword evidence="2" id="KW-0328">Glycosyltransferase</keyword>
<dbReference type="AlphaFoldDB" id="A0A1S2MZ96"/>
<feature type="transmembrane region" description="Helical" evidence="8">
    <location>
        <begin position="281"/>
        <end position="302"/>
    </location>
</feature>
<dbReference type="GO" id="GO:0016757">
    <property type="term" value="F:glycosyltransferase activity"/>
    <property type="evidence" value="ECO:0007669"/>
    <property type="project" value="UniProtKB-KW"/>
</dbReference>
<evidence type="ECO:0000256" key="1">
    <source>
        <dbReference type="ARBA" id="ARBA00004141"/>
    </source>
</evidence>
<dbReference type="NCBIfam" id="NF038066">
    <property type="entry name" value="MptB"/>
    <property type="match status" value="1"/>
</dbReference>
<feature type="transmembrane region" description="Helical" evidence="8">
    <location>
        <begin position="413"/>
        <end position="438"/>
    </location>
</feature>